<dbReference type="Proteomes" id="UP000763557">
    <property type="component" value="Unassembled WGS sequence"/>
</dbReference>
<feature type="transmembrane region" description="Helical" evidence="1">
    <location>
        <begin position="106"/>
        <end position="125"/>
    </location>
</feature>
<sequence length="432" mass="47892">MVRKFEKAARKHHARLTGFYSQVRGPATYFHNQAVTALERMDVPDSRRSLLHQRLSRAAVVTAGWQVIQRRWRDAVSGFALLVAGLTAPAVAMLVAWPFAAIADWLLVYGLALLSLLALLVFERWNWGRGVAWWDLTPAINDRWPAQRAVLMVLALVVVRLLGWRSGWIPPITVAVAAYTFLPWIQMIVRRFTLPLSAHLHRVRAPASWPNLPADLLLWQLFLLEVHAELVSRPGRHSLDTARYLASVVRPSRGLFFDPPALTPLGARRCLARQLEVTARWCETEWVASGRHLVPDTACLAPLAELGRRVAGSLRSVRDMTVLDDGEAIAGEATTRLRTLLIACATGNLQTVTANAESTTAPQRARQLIARFTPSALLLAAAVLVPVLLKLTDTQATPVRVALILAAVLSLVRADRSTTDLILQQTRPREKS</sequence>
<protein>
    <recommendedName>
        <fullName evidence="4">Integral membrane protein</fullName>
    </recommendedName>
</protein>
<gene>
    <name evidence="2" type="ORF">GC106_76080</name>
</gene>
<evidence type="ECO:0000313" key="3">
    <source>
        <dbReference type="Proteomes" id="UP000763557"/>
    </source>
</evidence>
<keyword evidence="1" id="KW-0812">Transmembrane</keyword>
<reference evidence="2 3" key="1">
    <citation type="submission" date="2020-01" db="EMBL/GenBank/DDBJ databases">
        <title>Kibdelosporangium persica a novel Actinomycetes from a hot desert in Iran.</title>
        <authorList>
            <person name="Safaei N."/>
            <person name="Zaburannyi N."/>
            <person name="Mueller R."/>
            <person name="Wink J."/>
        </authorList>
    </citation>
    <scope>NUCLEOTIDE SEQUENCE [LARGE SCALE GENOMIC DNA]</scope>
    <source>
        <strain evidence="2 3">4NS15</strain>
    </source>
</reference>
<feature type="transmembrane region" description="Helical" evidence="1">
    <location>
        <begin position="146"/>
        <end position="162"/>
    </location>
</feature>
<organism evidence="2 3">
    <name type="scientific">Kibdelosporangium persicum</name>
    <dbReference type="NCBI Taxonomy" id="2698649"/>
    <lineage>
        <taxon>Bacteria</taxon>
        <taxon>Bacillati</taxon>
        <taxon>Actinomycetota</taxon>
        <taxon>Actinomycetes</taxon>
        <taxon>Pseudonocardiales</taxon>
        <taxon>Pseudonocardiaceae</taxon>
        <taxon>Kibdelosporangium</taxon>
    </lineage>
</organism>
<keyword evidence="1" id="KW-1133">Transmembrane helix</keyword>
<keyword evidence="1" id="KW-0472">Membrane</keyword>
<feature type="transmembrane region" description="Helical" evidence="1">
    <location>
        <begin position="368"/>
        <end position="389"/>
    </location>
</feature>
<comment type="caution">
    <text evidence="2">The sequence shown here is derived from an EMBL/GenBank/DDBJ whole genome shotgun (WGS) entry which is preliminary data.</text>
</comment>
<evidence type="ECO:0000313" key="2">
    <source>
        <dbReference type="EMBL" id="NRN70343.1"/>
    </source>
</evidence>
<evidence type="ECO:0008006" key="4">
    <source>
        <dbReference type="Google" id="ProtNLM"/>
    </source>
</evidence>
<dbReference type="EMBL" id="JAAATY010000037">
    <property type="protein sequence ID" value="NRN70343.1"/>
    <property type="molecule type" value="Genomic_DNA"/>
</dbReference>
<proteinExistence type="predicted"/>
<evidence type="ECO:0000256" key="1">
    <source>
        <dbReference type="SAM" id="Phobius"/>
    </source>
</evidence>
<feature type="transmembrane region" description="Helical" evidence="1">
    <location>
        <begin position="395"/>
        <end position="412"/>
    </location>
</feature>
<feature type="transmembrane region" description="Helical" evidence="1">
    <location>
        <begin position="79"/>
        <end position="100"/>
    </location>
</feature>
<accession>A0ABX2FG38</accession>
<name>A0ABX2FG38_9PSEU</name>
<feature type="transmembrane region" description="Helical" evidence="1">
    <location>
        <begin position="168"/>
        <end position="189"/>
    </location>
</feature>
<keyword evidence="3" id="KW-1185">Reference proteome</keyword>